<comment type="caution">
    <text evidence="1">The sequence shown here is derived from an EMBL/GenBank/DDBJ whole genome shotgun (WGS) entry which is preliminary data.</text>
</comment>
<keyword evidence="2" id="KW-1185">Reference proteome</keyword>
<dbReference type="Proteomes" id="UP001186944">
    <property type="component" value="Unassembled WGS sequence"/>
</dbReference>
<dbReference type="EMBL" id="VSWD01000002">
    <property type="protein sequence ID" value="KAK3107717.1"/>
    <property type="molecule type" value="Genomic_DNA"/>
</dbReference>
<organism evidence="1 2">
    <name type="scientific">Pinctada imbricata</name>
    <name type="common">Atlantic pearl-oyster</name>
    <name type="synonym">Pinctada martensii</name>
    <dbReference type="NCBI Taxonomy" id="66713"/>
    <lineage>
        <taxon>Eukaryota</taxon>
        <taxon>Metazoa</taxon>
        <taxon>Spiralia</taxon>
        <taxon>Lophotrochozoa</taxon>
        <taxon>Mollusca</taxon>
        <taxon>Bivalvia</taxon>
        <taxon>Autobranchia</taxon>
        <taxon>Pteriomorphia</taxon>
        <taxon>Pterioida</taxon>
        <taxon>Pterioidea</taxon>
        <taxon>Pteriidae</taxon>
        <taxon>Pinctada</taxon>
    </lineage>
</organism>
<protein>
    <submittedName>
        <fullName evidence="1">Uncharacterized protein</fullName>
    </submittedName>
</protein>
<proteinExistence type="predicted"/>
<reference evidence="1" key="1">
    <citation type="submission" date="2019-08" db="EMBL/GenBank/DDBJ databases">
        <title>The improved chromosome-level genome for the pearl oyster Pinctada fucata martensii using PacBio sequencing and Hi-C.</title>
        <authorList>
            <person name="Zheng Z."/>
        </authorList>
    </citation>
    <scope>NUCLEOTIDE SEQUENCE</scope>
    <source>
        <strain evidence="1">ZZ-2019</strain>
        <tissue evidence="1">Adductor muscle</tissue>
    </source>
</reference>
<accession>A0AA89C640</accession>
<dbReference type="AlphaFoldDB" id="A0AA89C640"/>
<evidence type="ECO:0000313" key="1">
    <source>
        <dbReference type="EMBL" id="KAK3107717.1"/>
    </source>
</evidence>
<evidence type="ECO:0000313" key="2">
    <source>
        <dbReference type="Proteomes" id="UP001186944"/>
    </source>
</evidence>
<gene>
    <name evidence="1" type="ORF">FSP39_020692</name>
</gene>
<sequence length="291" mass="33974">MESQERLMLPPGPQCRNKRDTLTKLVTEWLSEIGLGFSKDAVETIGKNFIAVLTNTLWYIDPYVDQLNERSCYVPKQFDRFFGLNDPRLRKKKLMPVESSKLLDHATNIDVQLELPFMQTERWKAVQELLTDMSTAIHKYVKYLENQRVKMKEIHGLDHPRRSPSEAEKLLLIHPNTVVKPTFKARYKPLVDLISSAPYNDPLCIDDFTSDDTLARRYYLQNITVSIPMKAYMYSYAYGNNLGTYHFIWKVDPCLDENETLNNQKSLMRLKLSWLICTYTLKRMNAGLHLA</sequence>
<name>A0AA89C640_PINIB</name>